<name>A0A3P1B4K3_9FLAO</name>
<dbReference type="Proteomes" id="UP000268372">
    <property type="component" value="Unassembled WGS sequence"/>
</dbReference>
<keyword evidence="2" id="KW-1185">Reference proteome</keyword>
<reference evidence="1 2" key="1">
    <citation type="submission" date="2018-11" db="EMBL/GenBank/DDBJ databases">
        <title>Flavobacterium sp. nov., YIM 102796 draft genome.</title>
        <authorList>
            <person name="Li G."/>
            <person name="Jiang Y."/>
        </authorList>
    </citation>
    <scope>NUCLEOTIDE SEQUENCE [LARGE SCALE GENOMIC DNA]</scope>
    <source>
        <strain evidence="1 2">YIM 102796</strain>
    </source>
</reference>
<comment type="caution">
    <text evidence="1">The sequence shown here is derived from an EMBL/GenBank/DDBJ whole genome shotgun (WGS) entry which is preliminary data.</text>
</comment>
<evidence type="ECO:0000313" key="1">
    <source>
        <dbReference type="EMBL" id="RRA96050.1"/>
    </source>
</evidence>
<dbReference type="EMBL" id="RQTJ01000005">
    <property type="protein sequence ID" value="RRA96050.1"/>
    <property type="molecule type" value="Genomic_DNA"/>
</dbReference>
<protein>
    <submittedName>
        <fullName evidence="1">Uncharacterized protein</fullName>
    </submittedName>
</protein>
<dbReference type="RefSeq" id="WP_124898611.1">
    <property type="nucleotide sequence ID" value="NZ_RQTJ01000005.1"/>
</dbReference>
<proteinExistence type="predicted"/>
<dbReference type="OrthoDB" id="1493479at2"/>
<dbReference type="AlphaFoldDB" id="A0A3P1B4K3"/>
<accession>A0A3P1B4K3</accession>
<evidence type="ECO:0000313" key="2">
    <source>
        <dbReference type="Proteomes" id="UP000268372"/>
    </source>
</evidence>
<organism evidence="1 2">
    <name type="scientific">Paenimyroides viscosum</name>
    <dbReference type="NCBI Taxonomy" id="2488729"/>
    <lineage>
        <taxon>Bacteria</taxon>
        <taxon>Pseudomonadati</taxon>
        <taxon>Bacteroidota</taxon>
        <taxon>Flavobacteriia</taxon>
        <taxon>Flavobacteriales</taxon>
        <taxon>Flavobacteriaceae</taxon>
        <taxon>Paenimyroides</taxon>
    </lineage>
</organism>
<gene>
    <name evidence="1" type="ORF">EG242_03960</name>
</gene>
<sequence length="106" mass="12667">MTSCKRQIPFDKESWNTINDIDYNHREFMVEDIQRNYLKSKMHYKDVVKLLGINGEYHDSTDMQLHYEIFVDYGWDIDPVETKSLIINFLPDSTYVSSGISHWKNN</sequence>